<feature type="transmembrane region" description="Helical" evidence="5">
    <location>
        <begin position="58"/>
        <end position="76"/>
    </location>
</feature>
<feature type="transmembrane region" description="Helical" evidence="5">
    <location>
        <begin position="25"/>
        <end position="46"/>
    </location>
</feature>
<feature type="transmembrane region" description="Helical" evidence="5">
    <location>
        <begin position="88"/>
        <end position="106"/>
    </location>
</feature>
<keyword evidence="7" id="KW-1185">Reference proteome</keyword>
<evidence type="ECO:0000256" key="3">
    <source>
        <dbReference type="ARBA" id="ARBA00022989"/>
    </source>
</evidence>
<protein>
    <recommendedName>
        <fullName evidence="8">Major facilitator superfamily transporter</fullName>
    </recommendedName>
</protein>
<sequence length="159" mass="17098">MGAMIPLGFAIGVKQGGALSSQLPWVFGLTSVLSLACLVAAFWCIPAPPVEALSLKDFDYVGAAVAILGYGLLIFGLTQGSPTHWTPYAYALVIVGVACLASFGLIESRVRRLLIYNRLWMTPGFFPLIMSYFLGYDAYAGAWQFYAVSQSTHLCVTAS</sequence>
<evidence type="ECO:0000256" key="5">
    <source>
        <dbReference type="SAM" id="Phobius"/>
    </source>
</evidence>
<dbReference type="Proteomes" id="UP000070121">
    <property type="component" value="Unassembled WGS sequence"/>
</dbReference>
<evidence type="ECO:0008006" key="8">
    <source>
        <dbReference type="Google" id="ProtNLM"/>
    </source>
</evidence>
<dbReference type="GO" id="GO:0016020">
    <property type="term" value="C:membrane"/>
    <property type="evidence" value="ECO:0007669"/>
    <property type="project" value="UniProtKB-SubCell"/>
</dbReference>
<dbReference type="OrthoDB" id="4813817at2759"/>
<dbReference type="PANTHER" id="PTHR42718">
    <property type="entry name" value="MAJOR FACILITATOR SUPERFAMILY MULTIDRUG TRANSPORTER MFSC"/>
    <property type="match status" value="1"/>
</dbReference>
<evidence type="ECO:0000256" key="2">
    <source>
        <dbReference type="ARBA" id="ARBA00022692"/>
    </source>
</evidence>
<name>A0A135V023_9PEZI</name>
<dbReference type="PANTHER" id="PTHR42718:SF41">
    <property type="entry name" value="MFS TRANSPORTER OF UNKOWN SPECIFICITY (AFU_ORTHOLOGUE AFUA_5G09940)-RELATED"/>
    <property type="match status" value="1"/>
</dbReference>
<evidence type="ECO:0000256" key="4">
    <source>
        <dbReference type="ARBA" id="ARBA00023136"/>
    </source>
</evidence>
<keyword evidence="3 5" id="KW-1133">Transmembrane helix</keyword>
<evidence type="ECO:0000313" key="7">
    <source>
        <dbReference type="Proteomes" id="UP000070121"/>
    </source>
</evidence>
<keyword evidence="2 5" id="KW-0812">Transmembrane</keyword>
<keyword evidence="4 5" id="KW-0472">Membrane</keyword>
<evidence type="ECO:0000313" key="6">
    <source>
        <dbReference type="EMBL" id="KXH65887.1"/>
    </source>
</evidence>
<proteinExistence type="predicted"/>
<dbReference type="AlphaFoldDB" id="A0A135V023"/>
<organism evidence="6 7">
    <name type="scientific">Colletotrichum salicis</name>
    <dbReference type="NCBI Taxonomy" id="1209931"/>
    <lineage>
        <taxon>Eukaryota</taxon>
        <taxon>Fungi</taxon>
        <taxon>Dikarya</taxon>
        <taxon>Ascomycota</taxon>
        <taxon>Pezizomycotina</taxon>
        <taxon>Sordariomycetes</taxon>
        <taxon>Hypocreomycetidae</taxon>
        <taxon>Glomerellales</taxon>
        <taxon>Glomerellaceae</taxon>
        <taxon>Colletotrichum</taxon>
        <taxon>Colletotrichum acutatum species complex</taxon>
    </lineage>
</organism>
<comment type="caution">
    <text evidence="6">The sequence shown here is derived from an EMBL/GenBank/DDBJ whole genome shotgun (WGS) entry which is preliminary data.</text>
</comment>
<accession>A0A135V023</accession>
<gene>
    <name evidence="6" type="ORF">CSAL01_09483</name>
</gene>
<feature type="transmembrane region" description="Helical" evidence="5">
    <location>
        <begin position="118"/>
        <end position="136"/>
    </location>
</feature>
<dbReference type="EMBL" id="JFFI01000798">
    <property type="protein sequence ID" value="KXH65887.1"/>
    <property type="molecule type" value="Genomic_DNA"/>
</dbReference>
<comment type="subcellular location">
    <subcellularLocation>
        <location evidence="1">Membrane</location>
        <topology evidence="1">Multi-pass membrane protein</topology>
    </subcellularLocation>
</comment>
<evidence type="ECO:0000256" key="1">
    <source>
        <dbReference type="ARBA" id="ARBA00004141"/>
    </source>
</evidence>
<reference evidence="6 7" key="1">
    <citation type="submission" date="2014-02" db="EMBL/GenBank/DDBJ databases">
        <title>The genome sequence of Colletotrichum salicis CBS 607.94.</title>
        <authorList>
            <person name="Baroncelli R."/>
            <person name="Thon M.R."/>
        </authorList>
    </citation>
    <scope>NUCLEOTIDE SEQUENCE [LARGE SCALE GENOMIC DNA]</scope>
    <source>
        <strain evidence="6 7">CBS 607.94</strain>
    </source>
</reference>